<name>A0A840A425_9CAUL</name>
<keyword evidence="5" id="KW-1185">Reference proteome</keyword>
<dbReference type="AlphaFoldDB" id="A0A840A425"/>
<organism evidence="4 5">
    <name type="scientific">Phenylobacterium haematophilum</name>
    <dbReference type="NCBI Taxonomy" id="98513"/>
    <lineage>
        <taxon>Bacteria</taxon>
        <taxon>Pseudomonadati</taxon>
        <taxon>Pseudomonadota</taxon>
        <taxon>Alphaproteobacteria</taxon>
        <taxon>Caulobacterales</taxon>
        <taxon>Caulobacteraceae</taxon>
        <taxon>Phenylobacterium</taxon>
    </lineage>
</organism>
<dbReference type="InterPro" id="IPR050706">
    <property type="entry name" value="Cyclic-di-GMP_PDE-like"/>
</dbReference>
<dbReference type="SMART" id="SM00052">
    <property type="entry name" value="EAL"/>
    <property type="match status" value="1"/>
</dbReference>
<evidence type="ECO:0000313" key="4">
    <source>
        <dbReference type="EMBL" id="MBB3893128.1"/>
    </source>
</evidence>
<feature type="domain" description="GGDEF" evidence="3">
    <location>
        <begin position="81"/>
        <end position="210"/>
    </location>
</feature>
<dbReference type="CDD" id="cd01949">
    <property type="entry name" value="GGDEF"/>
    <property type="match status" value="1"/>
</dbReference>
<feature type="domain" description="EAL" evidence="2">
    <location>
        <begin position="219"/>
        <end position="472"/>
    </location>
</feature>
<dbReference type="InterPro" id="IPR035919">
    <property type="entry name" value="EAL_sf"/>
</dbReference>
<sequence>MSLFGQPTAPAARDAEALLIEARQELRQVSASLAARIEELETERALTMHLARTDSLTGLLNRGAFTAALIGRLEDAQRSGARVALFVIDLDRFKNLNDSLGHDAGDQLLVEIGRRLKADAREGDVVSRLGGDEFAVIAAGADAPARAAELTSALTQTHTIYGRAIAPGASVGLAVYPTDAADAADLQRFADIALYRAKTAGGSRWAAFDEDLRKATEARNSLETELRRAIPAGDIVPWFQPVVNAADGRIIAAEVLARWNHAERGMIPPGVFVPLAEELGLIGELDGAIFQSACQRAAPWVSEGMIDTISCNVSQRELLDPAFSRKLIARLADTDLPATALTVEITETFLVHDLSLARRHIERLASRGVRIALDDFGTGYSNLRALLQLPIHTVKLDQSLIGGVGRDPRVSKLVRAMLSAAKSLDARIVAEGVEDEAQAIFLRAAGADRMQGYLFARPMPGDACEALMREQAAGAEAPTDRIMAAAATLRTAAF</sequence>
<dbReference type="Gene3D" id="3.30.70.270">
    <property type="match status" value="1"/>
</dbReference>
<dbReference type="InterPro" id="IPR043128">
    <property type="entry name" value="Rev_trsase/Diguanyl_cyclase"/>
</dbReference>
<evidence type="ECO:0000313" key="5">
    <source>
        <dbReference type="Proteomes" id="UP000530564"/>
    </source>
</evidence>
<dbReference type="InterPro" id="IPR001633">
    <property type="entry name" value="EAL_dom"/>
</dbReference>
<evidence type="ECO:0000256" key="1">
    <source>
        <dbReference type="SAM" id="Coils"/>
    </source>
</evidence>
<gene>
    <name evidence="4" type="ORF">GGQ61_003866</name>
</gene>
<evidence type="ECO:0000259" key="3">
    <source>
        <dbReference type="PROSITE" id="PS50887"/>
    </source>
</evidence>
<dbReference type="InterPro" id="IPR029787">
    <property type="entry name" value="Nucleotide_cyclase"/>
</dbReference>
<dbReference type="PROSITE" id="PS50887">
    <property type="entry name" value="GGDEF"/>
    <property type="match status" value="1"/>
</dbReference>
<comment type="caution">
    <text evidence="4">The sequence shown here is derived from an EMBL/GenBank/DDBJ whole genome shotgun (WGS) entry which is preliminary data.</text>
</comment>
<accession>A0A840A425</accession>
<dbReference type="CDD" id="cd01948">
    <property type="entry name" value="EAL"/>
    <property type="match status" value="1"/>
</dbReference>
<dbReference type="PANTHER" id="PTHR33121">
    <property type="entry name" value="CYCLIC DI-GMP PHOSPHODIESTERASE PDEF"/>
    <property type="match status" value="1"/>
</dbReference>
<proteinExistence type="predicted"/>
<dbReference type="PANTHER" id="PTHR33121:SF70">
    <property type="entry name" value="SIGNALING PROTEIN YKOW"/>
    <property type="match status" value="1"/>
</dbReference>
<dbReference type="Pfam" id="PF00563">
    <property type="entry name" value="EAL"/>
    <property type="match status" value="1"/>
</dbReference>
<dbReference type="Gene3D" id="3.20.20.450">
    <property type="entry name" value="EAL domain"/>
    <property type="match status" value="1"/>
</dbReference>
<feature type="coiled-coil region" evidence="1">
    <location>
        <begin position="12"/>
        <end position="43"/>
    </location>
</feature>
<reference evidence="4 5" key="1">
    <citation type="submission" date="2020-08" db="EMBL/GenBank/DDBJ databases">
        <title>Genomic Encyclopedia of Type Strains, Phase IV (KMG-IV): sequencing the most valuable type-strain genomes for metagenomic binning, comparative biology and taxonomic classification.</title>
        <authorList>
            <person name="Goeker M."/>
        </authorList>
    </citation>
    <scope>NUCLEOTIDE SEQUENCE [LARGE SCALE GENOMIC DNA]</scope>
    <source>
        <strain evidence="4 5">DSM 21793</strain>
    </source>
</reference>
<dbReference type="InterPro" id="IPR000160">
    <property type="entry name" value="GGDEF_dom"/>
</dbReference>
<dbReference type="GO" id="GO:0071111">
    <property type="term" value="F:cyclic-guanylate-specific phosphodiesterase activity"/>
    <property type="evidence" value="ECO:0007669"/>
    <property type="project" value="InterPro"/>
</dbReference>
<dbReference type="NCBIfam" id="TIGR00254">
    <property type="entry name" value="GGDEF"/>
    <property type="match status" value="1"/>
</dbReference>
<keyword evidence="1" id="KW-0175">Coiled coil</keyword>
<dbReference type="Proteomes" id="UP000530564">
    <property type="component" value="Unassembled WGS sequence"/>
</dbReference>
<dbReference type="PROSITE" id="PS50883">
    <property type="entry name" value="EAL"/>
    <property type="match status" value="1"/>
</dbReference>
<protein>
    <submittedName>
        <fullName evidence="4">Diguanylate cyclase (GGDEF)-like protein</fullName>
    </submittedName>
</protein>
<dbReference type="SUPFAM" id="SSF55073">
    <property type="entry name" value="Nucleotide cyclase"/>
    <property type="match status" value="1"/>
</dbReference>
<dbReference type="EMBL" id="JACIDK010000007">
    <property type="protein sequence ID" value="MBB3893128.1"/>
    <property type="molecule type" value="Genomic_DNA"/>
</dbReference>
<dbReference type="RefSeq" id="WP_183776332.1">
    <property type="nucleotide sequence ID" value="NZ_JACIDK010000007.1"/>
</dbReference>
<dbReference type="SMART" id="SM00267">
    <property type="entry name" value="GGDEF"/>
    <property type="match status" value="1"/>
</dbReference>
<dbReference type="SUPFAM" id="SSF141868">
    <property type="entry name" value="EAL domain-like"/>
    <property type="match status" value="1"/>
</dbReference>
<dbReference type="Pfam" id="PF00990">
    <property type="entry name" value="GGDEF"/>
    <property type="match status" value="1"/>
</dbReference>
<evidence type="ECO:0000259" key="2">
    <source>
        <dbReference type="PROSITE" id="PS50883"/>
    </source>
</evidence>